<reference evidence="2 3" key="1">
    <citation type="submission" date="2018-04" db="EMBL/GenBank/DDBJ databases">
        <title>Acinetobacter junii Genome sequencing and assembly.</title>
        <authorList>
            <person name="Su J."/>
            <person name="Rensing C."/>
            <person name="Mazhar H.S."/>
        </authorList>
    </citation>
    <scope>NUCLEOTIDE SEQUENCE [LARGE SCALE GENOMIC DNA]</scope>
    <source>
        <strain evidence="2 3">SC22</strain>
    </source>
</reference>
<proteinExistence type="predicted"/>
<protein>
    <recommendedName>
        <fullName evidence="1">DUF403 domain-containing protein</fullName>
    </recommendedName>
</protein>
<dbReference type="InterPro" id="IPR007296">
    <property type="entry name" value="DUF403"/>
</dbReference>
<evidence type="ECO:0000313" key="2">
    <source>
        <dbReference type="EMBL" id="RBA47212.1"/>
    </source>
</evidence>
<feature type="domain" description="DUF403" evidence="1">
    <location>
        <begin position="3"/>
        <end position="151"/>
    </location>
</feature>
<dbReference type="EMBL" id="QEWH01000044">
    <property type="protein sequence ID" value="RBA47212.1"/>
    <property type="molecule type" value="Genomic_DNA"/>
</dbReference>
<evidence type="ECO:0000313" key="3">
    <source>
        <dbReference type="Proteomes" id="UP000253688"/>
    </source>
</evidence>
<evidence type="ECO:0000259" key="1">
    <source>
        <dbReference type="Pfam" id="PF04168"/>
    </source>
</evidence>
<dbReference type="Proteomes" id="UP000253688">
    <property type="component" value="Unassembled WGS sequence"/>
</dbReference>
<comment type="caution">
    <text evidence="2">The sequence shown here is derived from an EMBL/GenBank/DDBJ whole genome shotgun (WGS) entry which is preliminary data.</text>
</comment>
<name>A0A365PJD5_ACIJU</name>
<sequence>MTLLSSSAQHVYWLGRYLFRIGYVAEQLPFVDDQKAEVFAQGLCLRIEDAENLNQFMLDEKQPYSLINQLEIARNNIQELRALFSATAYAELNTLIKNATNTPDMILELVQDCREILKNEKEEIFLFFHLGQSVEQIDTHFRFHKNIHSVLDSIDPMIVQLSNLGWSDLQHSWNGLKEQPYLNQFYEFTYKLENQFEVYA</sequence>
<dbReference type="Pfam" id="PF04168">
    <property type="entry name" value="Alpha-E"/>
    <property type="match status" value="1"/>
</dbReference>
<dbReference type="STRING" id="40215.BVL33_12170"/>
<dbReference type="AlphaFoldDB" id="A0A365PJD5"/>
<gene>
    <name evidence="2" type="ORF">DC346_08605</name>
</gene>
<accession>A0A365PJD5</accession>
<organism evidence="2 3">
    <name type="scientific">Acinetobacter junii</name>
    <dbReference type="NCBI Taxonomy" id="40215"/>
    <lineage>
        <taxon>Bacteria</taxon>
        <taxon>Pseudomonadati</taxon>
        <taxon>Pseudomonadota</taxon>
        <taxon>Gammaproteobacteria</taxon>
        <taxon>Moraxellales</taxon>
        <taxon>Moraxellaceae</taxon>
        <taxon>Acinetobacter</taxon>
    </lineage>
</organism>
<dbReference type="RefSeq" id="WP_112987276.1">
    <property type="nucleotide sequence ID" value="NZ_CP131470.1"/>
</dbReference>